<dbReference type="EMBL" id="RDQH01000343">
    <property type="protein sequence ID" value="RXH69501.1"/>
    <property type="molecule type" value="Genomic_DNA"/>
</dbReference>
<name>A0A498HK31_MALDO</name>
<accession>A0A498HK31</accession>
<dbReference type="PANTHER" id="PTHR47303">
    <property type="match status" value="1"/>
</dbReference>
<dbReference type="Gene3D" id="1.25.40.20">
    <property type="entry name" value="Ankyrin repeat-containing domain"/>
    <property type="match status" value="1"/>
</dbReference>
<reference evidence="1 2" key="1">
    <citation type="submission" date="2018-10" db="EMBL/GenBank/DDBJ databases">
        <title>A high-quality apple genome assembly.</title>
        <authorList>
            <person name="Hu J."/>
        </authorList>
    </citation>
    <scope>NUCLEOTIDE SEQUENCE [LARGE SCALE GENOMIC DNA]</scope>
    <source>
        <strain evidence="2">cv. HFTH1</strain>
        <tissue evidence="1">Young leaf</tissue>
    </source>
</reference>
<dbReference type="InterPro" id="IPR002110">
    <property type="entry name" value="Ankyrin_rpt"/>
</dbReference>
<dbReference type="PANTHER" id="PTHR47303:SF1">
    <property type="entry name" value="NF-KAPPA-B INHIBITOR BETA"/>
    <property type="match status" value="1"/>
</dbReference>
<proteinExistence type="predicted"/>
<comment type="caution">
    <text evidence="1">The sequence shown here is derived from an EMBL/GenBank/DDBJ whole genome shotgun (WGS) entry which is preliminary data.</text>
</comment>
<dbReference type="Proteomes" id="UP000290289">
    <property type="component" value="Chromosome 17"/>
</dbReference>
<dbReference type="Pfam" id="PF12796">
    <property type="entry name" value="Ank_2"/>
    <property type="match status" value="1"/>
</dbReference>
<keyword evidence="2" id="KW-1185">Reference proteome</keyword>
<gene>
    <name evidence="1" type="ORF">DVH24_037285</name>
</gene>
<sequence length="103" mass="11614">MYSRNDIRRRDYQAFLAAVRRSDWHETKKQKDSLGTALHNAVIFGQEQTVEELVNLLTVEELERKSSDGWTALAYAATGNLKMVKCMVTKNQNLIGIAEGAAK</sequence>
<dbReference type="InterPro" id="IPR036770">
    <property type="entry name" value="Ankyrin_rpt-contain_sf"/>
</dbReference>
<protein>
    <submittedName>
        <fullName evidence="1">Uncharacterized protein</fullName>
    </submittedName>
</protein>
<dbReference type="SUPFAM" id="SSF48403">
    <property type="entry name" value="Ankyrin repeat"/>
    <property type="match status" value="1"/>
</dbReference>
<organism evidence="1 2">
    <name type="scientific">Malus domestica</name>
    <name type="common">Apple</name>
    <name type="synonym">Pyrus malus</name>
    <dbReference type="NCBI Taxonomy" id="3750"/>
    <lineage>
        <taxon>Eukaryota</taxon>
        <taxon>Viridiplantae</taxon>
        <taxon>Streptophyta</taxon>
        <taxon>Embryophyta</taxon>
        <taxon>Tracheophyta</taxon>
        <taxon>Spermatophyta</taxon>
        <taxon>Magnoliopsida</taxon>
        <taxon>eudicotyledons</taxon>
        <taxon>Gunneridae</taxon>
        <taxon>Pentapetalae</taxon>
        <taxon>rosids</taxon>
        <taxon>fabids</taxon>
        <taxon>Rosales</taxon>
        <taxon>Rosaceae</taxon>
        <taxon>Amygdaloideae</taxon>
        <taxon>Maleae</taxon>
        <taxon>Malus</taxon>
    </lineage>
</organism>
<dbReference type="AlphaFoldDB" id="A0A498HK31"/>
<evidence type="ECO:0000313" key="1">
    <source>
        <dbReference type="EMBL" id="RXH69501.1"/>
    </source>
</evidence>
<evidence type="ECO:0000313" key="2">
    <source>
        <dbReference type="Proteomes" id="UP000290289"/>
    </source>
</evidence>